<reference evidence="2 3" key="1">
    <citation type="submission" date="2007-08" db="EMBL/GenBank/DDBJ databases">
        <title>Complete sequence of Thermotoga lettingae TMO.</title>
        <authorList>
            <consortium name="US DOE Joint Genome Institute"/>
            <person name="Copeland A."/>
            <person name="Lucas S."/>
            <person name="Lapidus A."/>
            <person name="Barry K."/>
            <person name="Glavina del Rio T."/>
            <person name="Dalin E."/>
            <person name="Tice H."/>
            <person name="Pitluck S."/>
            <person name="Foster B."/>
            <person name="Bruce D."/>
            <person name="Schmutz J."/>
            <person name="Larimer F."/>
            <person name="Land M."/>
            <person name="Hauser L."/>
            <person name="Kyrpides N."/>
            <person name="Mikhailova N."/>
            <person name="Nelson K."/>
            <person name="Gogarten J.P."/>
            <person name="Noll K."/>
            <person name="Richardson P."/>
        </authorList>
    </citation>
    <scope>NUCLEOTIDE SEQUENCE [LARGE SCALE GENOMIC DNA]</scope>
    <source>
        <strain evidence="3">ATCC BAA-301 / DSM 14385 / NBRC 107922 / TMO</strain>
    </source>
</reference>
<keyword evidence="1" id="KW-0812">Transmembrane</keyword>
<dbReference type="KEGG" id="tle:Tlet_0734"/>
<keyword evidence="3" id="KW-1185">Reference proteome</keyword>
<dbReference type="eggNOG" id="ENOG502ZK55">
    <property type="taxonomic scope" value="Bacteria"/>
</dbReference>
<evidence type="ECO:0000313" key="3">
    <source>
        <dbReference type="Proteomes" id="UP000002016"/>
    </source>
</evidence>
<keyword evidence="1" id="KW-1133">Transmembrane helix</keyword>
<keyword evidence="1" id="KW-0472">Membrane</keyword>
<organism evidence="2 3">
    <name type="scientific">Pseudothermotoga lettingae (strain ATCC BAA-301 / DSM 14385 / NBRC 107922 / TMO)</name>
    <name type="common">Thermotoga lettingae</name>
    <dbReference type="NCBI Taxonomy" id="416591"/>
    <lineage>
        <taxon>Bacteria</taxon>
        <taxon>Thermotogati</taxon>
        <taxon>Thermotogota</taxon>
        <taxon>Thermotogae</taxon>
        <taxon>Thermotogales</taxon>
        <taxon>Thermotogaceae</taxon>
        <taxon>Pseudothermotoga</taxon>
    </lineage>
</organism>
<sequence length="314" mass="34107">MRELFSLKSFQVLVVLSVMGLIGWFVPFAPLKIILVFTSIIFLAFTLKTFTGKMAGFIVLSLLLFFIPASIGYYGSTHSFSWFNFEPFIKGFLNQVPSNKITTVFPDTLVQSESVIQINLTNVEVQFTDSDRIMVPGELSVRSAPSGLIIEGGSHLKKYILEIGKADLKDLQIRATTVSLTGSANLRNLRLNSTSINISGTIEAQEMFADGTGINLNGNFSGKDLILNGTGVSLSGSYEFQDILIDCTGISLHMDLSNCNHLSIDTTGINGTINYSGDTDLYVQIDGTGGKLKLVNKSNADVFIDSSGVKVARE</sequence>
<evidence type="ECO:0000256" key="1">
    <source>
        <dbReference type="SAM" id="Phobius"/>
    </source>
</evidence>
<dbReference type="HOGENOM" id="CLU_885256_0_0_0"/>
<proteinExistence type="predicted"/>
<name>A8F566_PSELT</name>
<evidence type="ECO:0008006" key="4">
    <source>
        <dbReference type="Google" id="ProtNLM"/>
    </source>
</evidence>
<dbReference type="STRING" id="416591.Tlet_0734"/>
<dbReference type="Proteomes" id="UP000002016">
    <property type="component" value="Chromosome"/>
</dbReference>
<evidence type="ECO:0000313" key="2">
    <source>
        <dbReference type="EMBL" id="ABV33300.1"/>
    </source>
</evidence>
<gene>
    <name evidence="2" type="ordered locus">Tlet_0734</name>
</gene>
<dbReference type="OrthoDB" id="46378at2"/>
<dbReference type="AlphaFoldDB" id="A8F566"/>
<dbReference type="EMBL" id="CP000812">
    <property type="protein sequence ID" value="ABV33300.1"/>
    <property type="molecule type" value="Genomic_DNA"/>
</dbReference>
<reference evidence="2 3" key="2">
    <citation type="journal article" date="2009" name="Proc. Natl. Acad. Sci. U.S.A.">
        <title>On the chimeric nature, thermophilic origin, and phylogenetic placement of the Thermotogales.</title>
        <authorList>
            <person name="Zhaxybayeva O."/>
            <person name="Swithers K.S."/>
            <person name="Lapierre P."/>
            <person name="Fournier G.P."/>
            <person name="Bickhart D.M."/>
            <person name="DeBoy R.T."/>
            <person name="Nelson K.E."/>
            <person name="Nesbo C.L."/>
            <person name="Doolittle W.F."/>
            <person name="Gogarten J.P."/>
            <person name="Noll K.M."/>
        </authorList>
    </citation>
    <scope>NUCLEOTIDE SEQUENCE [LARGE SCALE GENOMIC DNA]</scope>
    <source>
        <strain evidence="3">ATCC BAA-301 / DSM 14385 / NBRC 107922 / TMO</strain>
    </source>
</reference>
<dbReference type="RefSeq" id="WP_012002781.1">
    <property type="nucleotide sequence ID" value="NC_009828.1"/>
</dbReference>
<accession>A8F566</accession>
<protein>
    <recommendedName>
        <fullName evidence="4">Adhesin domain-containing protein</fullName>
    </recommendedName>
</protein>
<feature type="transmembrane region" description="Helical" evidence="1">
    <location>
        <begin position="57"/>
        <end position="75"/>
    </location>
</feature>